<dbReference type="Proteomes" id="UP001059209">
    <property type="component" value="Chromosome"/>
</dbReference>
<organism evidence="2 3">
    <name type="scientific">Maribacter litopenaei</name>
    <dbReference type="NCBI Taxonomy" id="2976127"/>
    <lineage>
        <taxon>Bacteria</taxon>
        <taxon>Pseudomonadati</taxon>
        <taxon>Bacteroidota</taxon>
        <taxon>Flavobacteriia</taxon>
        <taxon>Flavobacteriales</taxon>
        <taxon>Flavobacteriaceae</taxon>
        <taxon>Maribacter</taxon>
    </lineage>
</organism>
<dbReference type="EMBL" id="CP104205">
    <property type="protein sequence ID" value="UWX54059.1"/>
    <property type="molecule type" value="Genomic_DNA"/>
</dbReference>
<evidence type="ECO:0000313" key="2">
    <source>
        <dbReference type="EMBL" id="UWX54059.1"/>
    </source>
</evidence>
<protein>
    <submittedName>
        <fullName evidence="2">Right-handed parallel beta-helix repeat-containing protein</fullName>
    </submittedName>
</protein>
<dbReference type="RefSeq" id="WP_260571666.1">
    <property type="nucleotide sequence ID" value="NZ_CP104205.1"/>
</dbReference>
<gene>
    <name evidence="2" type="ORF">NYZ99_13495</name>
</gene>
<dbReference type="Gene3D" id="2.160.20.10">
    <property type="entry name" value="Single-stranded right-handed beta-helix, Pectin lyase-like"/>
    <property type="match status" value="1"/>
</dbReference>
<sequence length="299" mass="30827">MVEPRTLSENNHITSNGDAPCDDNIMINGGSGIVIQQNLIENAASLGIDAASSSGNLIITENTITGSGQDGGNCGVDPEDMGIELAGSNSQITNNVIHSNGGAGIALIGSGNGNLVSQNSFYANGTNAPALGIDILGDGVTLNDLNDADGGSNGSLNFPIISGVYGSVTSLTVEGWSRPGATLEFFMTDINEGTASAGDNELGLLRDYGEGQVYIGTLVEGSGSDQDSNVLPYTDMDGNTDNTNKFKFTIPLPPGVIIGELITATATLSNSTSEFSPLSEIRANSLITNKRITYRVKKN</sequence>
<dbReference type="InterPro" id="IPR011050">
    <property type="entry name" value="Pectin_lyase_fold/virulence"/>
</dbReference>
<dbReference type="InterPro" id="IPR006626">
    <property type="entry name" value="PbH1"/>
</dbReference>
<dbReference type="SUPFAM" id="SSF51126">
    <property type="entry name" value="Pectin lyase-like"/>
    <property type="match status" value="1"/>
</dbReference>
<evidence type="ECO:0000259" key="1">
    <source>
        <dbReference type="Pfam" id="PF05048"/>
    </source>
</evidence>
<feature type="domain" description="Periplasmic copper-binding protein NosD beta helix" evidence="1">
    <location>
        <begin position="8"/>
        <end position="128"/>
    </location>
</feature>
<reference evidence="2" key="1">
    <citation type="submission" date="2022-09" db="EMBL/GenBank/DDBJ databases">
        <title>Maribacter litopenaei sp. nov., isolated from the intestinal tract of the Pacific White Shrimp, Litopenaeus vannamei.</title>
        <authorList>
            <person name="Kim S.Y."/>
            <person name="Hwang C.Y."/>
        </authorList>
    </citation>
    <scope>NUCLEOTIDE SEQUENCE</scope>
    <source>
        <strain evidence="2">HL-LV01</strain>
    </source>
</reference>
<dbReference type="InterPro" id="IPR012334">
    <property type="entry name" value="Pectin_lyas_fold"/>
</dbReference>
<accession>A0ABY5Y741</accession>
<dbReference type="SMART" id="SM00710">
    <property type="entry name" value="PbH1"/>
    <property type="match status" value="4"/>
</dbReference>
<evidence type="ECO:0000313" key="3">
    <source>
        <dbReference type="Proteomes" id="UP001059209"/>
    </source>
</evidence>
<name>A0ABY5Y741_9FLAO</name>
<keyword evidence="3" id="KW-1185">Reference proteome</keyword>
<dbReference type="InterPro" id="IPR007742">
    <property type="entry name" value="NosD_dom"/>
</dbReference>
<dbReference type="Pfam" id="PF05048">
    <property type="entry name" value="NosD"/>
    <property type="match status" value="1"/>
</dbReference>
<proteinExistence type="predicted"/>